<feature type="compositionally biased region" description="Basic and acidic residues" evidence="1">
    <location>
        <begin position="110"/>
        <end position="119"/>
    </location>
</feature>
<dbReference type="EMBL" id="NBSH01000010">
    <property type="protein sequence ID" value="ORX35586.1"/>
    <property type="molecule type" value="Genomic_DNA"/>
</dbReference>
<dbReference type="InParanoid" id="A0A1Y1UDJ1"/>
<proteinExistence type="predicted"/>
<keyword evidence="3" id="KW-1185">Reference proteome</keyword>
<reference evidence="2 3" key="1">
    <citation type="submission" date="2017-03" db="EMBL/GenBank/DDBJ databases">
        <title>Widespread Adenine N6-methylation of Active Genes in Fungi.</title>
        <authorList>
            <consortium name="DOE Joint Genome Institute"/>
            <person name="Mondo S.J."/>
            <person name="Dannebaum R.O."/>
            <person name="Kuo R.C."/>
            <person name="Louie K.B."/>
            <person name="Bewick A.J."/>
            <person name="Labutti K."/>
            <person name="Haridas S."/>
            <person name="Kuo A."/>
            <person name="Salamov A."/>
            <person name="Ahrendt S.R."/>
            <person name="Lau R."/>
            <person name="Bowen B.P."/>
            <person name="Lipzen A."/>
            <person name="Sullivan W."/>
            <person name="Andreopoulos W.B."/>
            <person name="Clum A."/>
            <person name="Lindquist E."/>
            <person name="Daum C."/>
            <person name="Northen T.R."/>
            <person name="Ramamoorthy G."/>
            <person name="Schmitz R.J."/>
            <person name="Gryganskyi A."/>
            <person name="Culley D."/>
            <person name="Magnuson J."/>
            <person name="James T.Y."/>
            <person name="O'Malley M.A."/>
            <person name="Stajich J.E."/>
            <person name="Spatafora J.W."/>
            <person name="Visel A."/>
            <person name="Grigoriev I.V."/>
        </authorList>
    </citation>
    <scope>NUCLEOTIDE SEQUENCE [LARGE SCALE GENOMIC DNA]</scope>
    <source>
        <strain evidence="2 3">NRRL Y-17943</strain>
    </source>
</reference>
<name>A0A1Y1UDJ1_9TREE</name>
<feature type="compositionally biased region" description="Low complexity" evidence="1">
    <location>
        <begin position="7"/>
        <end position="39"/>
    </location>
</feature>
<evidence type="ECO:0000313" key="2">
    <source>
        <dbReference type="EMBL" id="ORX35586.1"/>
    </source>
</evidence>
<feature type="region of interest" description="Disordered" evidence="1">
    <location>
        <begin position="362"/>
        <end position="381"/>
    </location>
</feature>
<sequence>MLRRPTSRTSSTTHYSSDGMAPSSLTSGTSGTSRTSLTSWMDRTELAEREDDKEELLIDMSDDAPVERVERVEQPSPAEKLKLLLRQMDAEIRETGPANQSGPSRTASGWREKRMNGDEAREEEEEEEDDSPPTPPRRIPSTRMSQHVPSRAAVLRASKYPQEPRQSTSRSPEPSHPTPLETYIARTSSRSSLDQSVSSTSSRKGKERAHDSPKSLTPARSRVASGRTPRRWDVELAPPADEFAEYAEDLEVRGHVELDLEEESGDPPPWESETSGDEREEWKPPPPPPATEIPRPSPDRTPLRRVPHASPNRWRDTSLPALPQPSDLETDEEQELVSRRTNMFRSPKTVRPLNRFAHLSKGSAAEESFRPTPHPPGRFTPRNELVETVEDVSVHRIKLSPAKSKPLPPLPRSQTFAQAQEALRQASQASDVARLRVESAQRQWLDALATAQKVGDGALIMAKKGWTWSSWAWWVSIEVLLVWGVFRVTLDYAQSTAFLASIDPFSPLLSPTRHLAMAVPNPSSLSIFAVPHRGSANFFDLVERAHVWKFLHTWDSATLGDEVRMLGGVPT</sequence>
<organism evidence="2 3">
    <name type="scientific">Kockovaella imperatae</name>
    <dbReference type="NCBI Taxonomy" id="4999"/>
    <lineage>
        <taxon>Eukaryota</taxon>
        <taxon>Fungi</taxon>
        <taxon>Dikarya</taxon>
        <taxon>Basidiomycota</taxon>
        <taxon>Agaricomycotina</taxon>
        <taxon>Tremellomycetes</taxon>
        <taxon>Tremellales</taxon>
        <taxon>Cuniculitremaceae</taxon>
        <taxon>Kockovaella</taxon>
    </lineage>
</organism>
<gene>
    <name evidence="2" type="ORF">BD324DRAFT_652135</name>
</gene>
<dbReference type="Proteomes" id="UP000193218">
    <property type="component" value="Unassembled WGS sequence"/>
</dbReference>
<feature type="compositionally biased region" description="Acidic residues" evidence="1">
    <location>
        <begin position="120"/>
        <end position="131"/>
    </location>
</feature>
<dbReference type="GeneID" id="33560254"/>
<evidence type="ECO:0000256" key="1">
    <source>
        <dbReference type="SAM" id="MobiDB-lite"/>
    </source>
</evidence>
<evidence type="ECO:0000313" key="3">
    <source>
        <dbReference type="Proteomes" id="UP000193218"/>
    </source>
</evidence>
<dbReference type="STRING" id="4999.A0A1Y1UDJ1"/>
<feature type="compositionally biased region" description="Polar residues" evidence="1">
    <location>
        <begin position="97"/>
        <end position="107"/>
    </location>
</feature>
<comment type="caution">
    <text evidence="2">The sequence shown here is derived from an EMBL/GenBank/DDBJ whole genome shotgun (WGS) entry which is preliminary data.</text>
</comment>
<accession>A0A1Y1UDJ1</accession>
<protein>
    <submittedName>
        <fullName evidence="2">Uncharacterized protein</fullName>
    </submittedName>
</protein>
<feature type="region of interest" description="Disordered" evidence="1">
    <location>
        <begin position="1"/>
        <end position="335"/>
    </location>
</feature>
<feature type="compositionally biased region" description="Low complexity" evidence="1">
    <location>
        <begin position="188"/>
        <end position="202"/>
    </location>
</feature>
<dbReference type="RefSeq" id="XP_021869750.1">
    <property type="nucleotide sequence ID" value="XM_022018445.1"/>
</dbReference>
<dbReference type="AlphaFoldDB" id="A0A1Y1UDJ1"/>
<dbReference type="OrthoDB" id="2596883at2759"/>